<dbReference type="Gene3D" id="3.40.50.720">
    <property type="entry name" value="NAD(P)-binding Rossmann-like Domain"/>
    <property type="match status" value="1"/>
</dbReference>
<dbReference type="SUPFAM" id="SSF51735">
    <property type="entry name" value="NAD(P)-binding Rossmann-fold domains"/>
    <property type="match status" value="1"/>
</dbReference>
<dbReference type="Proteomes" id="UP000010102">
    <property type="component" value="Chromosome"/>
</dbReference>
<gene>
    <name evidence="2" type="ORF">LPO_0692</name>
</gene>
<dbReference type="AlphaFoldDB" id="A0AAV2UUY0"/>
<dbReference type="SMART" id="SM00881">
    <property type="entry name" value="CoA_binding"/>
    <property type="match status" value="1"/>
</dbReference>
<accession>A0AAV2UUY0</accession>
<organism evidence="2 3">
    <name type="scientific">Legionella pneumophila subsp. pneumophila</name>
    <dbReference type="NCBI Taxonomy" id="91891"/>
    <lineage>
        <taxon>Bacteria</taxon>
        <taxon>Pseudomonadati</taxon>
        <taxon>Pseudomonadota</taxon>
        <taxon>Gammaproteobacteria</taxon>
        <taxon>Legionellales</taxon>
        <taxon>Legionellaceae</taxon>
        <taxon>Legionella</taxon>
    </lineage>
</organism>
<dbReference type="Pfam" id="PF13380">
    <property type="entry name" value="CoA_binding_2"/>
    <property type="match status" value="1"/>
</dbReference>
<evidence type="ECO:0000313" key="3">
    <source>
        <dbReference type="Proteomes" id="UP000010102"/>
    </source>
</evidence>
<protein>
    <submittedName>
        <fullName evidence="2">CoA-binding protein</fullName>
    </submittedName>
</protein>
<proteinExistence type="predicted"/>
<name>A0AAV2UUY0_LEGPN</name>
<dbReference type="KEGG" id="lpo:LPO_0692"/>
<dbReference type="EMBL" id="FQ958210">
    <property type="protein sequence ID" value="CCD04778.1"/>
    <property type="molecule type" value="Genomic_DNA"/>
</dbReference>
<dbReference type="PANTHER" id="PTHR33303:SF2">
    <property type="entry name" value="COA-BINDING DOMAIN-CONTAINING PROTEIN"/>
    <property type="match status" value="1"/>
</dbReference>
<feature type="domain" description="CoA-binding" evidence="1">
    <location>
        <begin position="11"/>
        <end position="103"/>
    </location>
</feature>
<reference evidence="2 3" key="1">
    <citation type="submission" date="2011-07" db="EMBL/GenBank/DDBJ databases">
        <authorList>
            <person name="Genoscope - CEA"/>
        </authorList>
    </citation>
    <scope>NUCLEOTIDE SEQUENCE [LARGE SCALE GENOMIC DNA]</scope>
    <source>
        <strain evidence="3">lorraine</strain>
    </source>
</reference>
<dbReference type="InterPro" id="IPR036291">
    <property type="entry name" value="NAD(P)-bd_dom_sf"/>
</dbReference>
<dbReference type="PANTHER" id="PTHR33303">
    <property type="entry name" value="CYTOPLASMIC PROTEIN-RELATED"/>
    <property type="match status" value="1"/>
</dbReference>
<sequence length="135" mass="14910">MPMINQQIEVFLKSPAFAVVGASSNREKYGNKVLRCYLRNGKKVYPVNPHETLIESLPVIHSVNDLPDNVHSISIITPPSITEEIVKEAVKKGIQHIWMQPGSESDSAVQYGLDHKLNVISGGPCILVVMGYEES</sequence>
<evidence type="ECO:0000259" key="1">
    <source>
        <dbReference type="SMART" id="SM00881"/>
    </source>
</evidence>
<dbReference type="InterPro" id="IPR003781">
    <property type="entry name" value="CoA-bd"/>
</dbReference>
<evidence type="ECO:0000313" key="2">
    <source>
        <dbReference type="EMBL" id="CCD04778.1"/>
    </source>
</evidence>